<organism evidence="2 3">
    <name type="scientific">Caenorhabditis nigoni</name>
    <dbReference type="NCBI Taxonomy" id="1611254"/>
    <lineage>
        <taxon>Eukaryota</taxon>
        <taxon>Metazoa</taxon>
        <taxon>Ecdysozoa</taxon>
        <taxon>Nematoda</taxon>
        <taxon>Chromadorea</taxon>
        <taxon>Rhabditida</taxon>
        <taxon>Rhabditina</taxon>
        <taxon>Rhabditomorpha</taxon>
        <taxon>Rhabditoidea</taxon>
        <taxon>Rhabditidae</taxon>
        <taxon>Peloderinae</taxon>
        <taxon>Caenorhabditis</taxon>
    </lineage>
</organism>
<dbReference type="EMBL" id="PDUG01000006">
    <property type="protein sequence ID" value="PIC21194.1"/>
    <property type="molecule type" value="Genomic_DNA"/>
</dbReference>
<protein>
    <submittedName>
        <fullName evidence="2">Uncharacterized protein</fullName>
    </submittedName>
</protein>
<dbReference type="AlphaFoldDB" id="A0A2G5T1C3"/>
<evidence type="ECO:0000313" key="3">
    <source>
        <dbReference type="Proteomes" id="UP000230233"/>
    </source>
</evidence>
<dbReference type="Proteomes" id="UP000230233">
    <property type="component" value="Chromosome X"/>
</dbReference>
<dbReference type="STRING" id="1611254.A0A2G5T1C3"/>
<gene>
    <name evidence="2" type="primary">Cnig_chr_X.g26125</name>
    <name evidence="2" type="ORF">B9Z55_026125</name>
</gene>
<comment type="caution">
    <text evidence="2">The sequence shown here is derived from an EMBL/GenBank/DDBJ whole genome shotgun (WGS) entry which is preliminary data.</text>
</comment>
<dbReference type="OrthoDB" id="343582at2759"/>
<evidence type="ECO:0000313" key="2">
    <source>
        <dbReference type="EMBL" id="PIC21194.1"/>
    </source>
</evidence>
<proteinExistence type="predicted"/>
<evidence type="ECO:0000256" key="1">
    <source>
        <dbReference type="SAM" id="MobiDB-lite"/>
    </source>
</evidence>
<name>A0A2G5T1C3_9PELO</name>
<sequence>MEYDFLPKRRPSRFDQMELLPSYTQPPILPSLSPPAILTSAESSSTSSAIDVTVQGERHQNTEQHLDLAMIGKLVNQKTIEWISELQSKGLLRKSQTNPKDIPSSPDKPKCESASLRPPAKKRRSADRVHNAWLRFCRVLQREGFCPPVFNSDQLMEFLSSQILPDESHTIELLETEKEIWDRVTKRQVPGKFRAQHLIGDLLKPRPELCNKCSFKHNDPHHQKQKTRDHIDQHTRDSLDEIPGFWPKDSKAVVKSQEWYSSENTWLCAKKPKVVESKTIAHKDVQTAESSHKMCSICYEKFVECYDDEDEVWRLKQSMEYKNGIIHTYCLEEDTKIDAFDSGK</sequence>
<feature type="region of interest" description="Disordered" evidence="1">
    <location>
        <begin position="93"/>
        <end position="124"/>
    </location>
</feature>
<keyword evidence="3" id="KW-1185">Reference proteome</keyword>
<accession>A0A2G5T1C3</accession>
<reference evidence="3" key="1">
    <citation type="submission" date="2017-10" db="EMBL/GenBank/DDBJ databases">
        <title>Rapid genome shrinkage in a self-fertile nematode reveals novel sperm competition proteins.</title>
        <authorList>
            <person name="Yin D."/>
            <person name="Schwarz E.M."/>
            <person name="Thomas C.G."/>
            <person name="Felde R.L."/>
            <person name="Korf I.F."/>
            <person name="Cutter A.D."/>
            <person name="Schartner C.M."/>
            <person name="Ralston E.J."/>
            <person name="Meyer B.J."/>
            <person name="Haag E.S."/>
        </authorList>
    </citation>
    <scope>NUCLEOTIDE SEQUENCE [LARGE SCALE GENOMIC DNA]</scope>
    <source>
        <strain evidence="3">JU1422</strain>
    </source>
</reference>